<comment type="similarity">
    <text evidence="2">Belongs to the ustYa family.</text>
</comment>
<keyword evidence="5" id="KW-1185">Reference proteome</keyword>
<proteinExistence type="inferred from homology"/>
<comment type="pathway">
    <text evidence="1">Mycotoxin biosynthesis.</text>
</comment>
<accession>A0AAN6LLF1</accession>
<feature type="transmembrane region" description="Helical" evidence="3">
    <location>
        <begin position="35"/>
        <end position="55"/>
    </location>
</feature>
<evidence type="ECO:0000256" key="1">
    <source>
        <dbReference type="ARBA" id="ARBA00004685"/>
    </source>
</evidence>
<dbReference type="AlphaFoldDB" id="A0AAN6LLF1"/>
<dbReference type="InterPro" id="IPR021765">
    <property type="entry name" value="UstYa-like"/>
</dbReference>
<dbReference type="PANTHER" id="PTHR33365">
    <property type="entry name" value="YALI0B05434P"/>
    <property type="match status" value="1"/>
</dbReference>
<evidence type="ECO:0008006" key="6">
    <source>
        <dbReference type="Google" id="ProtNLM"/>
    </source>
</evidence>
<comment type="caution">
    <text evidence="4">The sequence shown here is derived from an EMBL/GenBank/DDBJ whole genome shotgun (WGS) entry which is preliminary data.</text>
</comment>
<sequence length="251" mass="28805">MASLPSHIYEKVSEEEDICLDDHERPPTNKSSKRLYAIICVLALGWTLTLTYSYLNRPADNGPLHVYTRTPIPKEVFSPVKKVFDVDPRYVGDGVEINHAWDKLVAGHDAVWLENPSQWDLGEGIVAPYEHPNTPVPKPQDFYVISILHQLHCLNMVRFQYYQEKNRVDSSADPDAFKWRVHVEHCFEYLRQGISCGGDLILEGNSPIKVGKGHATSVTGWGVEHDCIDFERLRQFQIDQEAKYNQTWENV</sequence>
<name>A0AAN6LLF1_9PLEO</name>
<evidence type="ECO:0000256" key="3">
    <source>
        <dbReference type="SAM" id="Phobius"/>
    </source>
</evidence>
<keyword evidence="3" id="KW-0812">Transmembrane</keyword>
<keyword evidence="3" id="KW-0472">Membrane</keyword>
<evidence type="ECO:0000313" key="5">
    <source>
        <dbReference type="Proteomes" id="UP001280581"/>
    </source>
</evidence>
<organism evidence="4 5">
    <name type="scientific">Pseudopithomyces chartarum</name>
    <dbReference type="NCBI Taxonomy" id="1892770"/>
    <lineage>
        <taxon>Eukaryota</taxon>
        <taxon>Fungi</taxon>
        <taxon>Dikarya</taxon>
        <taxon>Ascomycota</taxon>
        <taxon>Pezizomycotina</taxon>
        <taxon>Dothideomycetes</taxon>
        <taxon>Pleosporomycetidae</taxon>
        <taxon>Pleosporales</taxon>
        <taxon>Massarineae</taxon>
        <taxon>Didymosphaeriaceae</taxon>
        <taxon>Pseudopithomyces</taxon>
    </lineage>
</organism>
<evidence type="ECO:0000313" key="4">
    <source>
        <dbReference type="EMBL" id="KAK3197461.1"/>
    </source>
</evidence>
<dbReference type="GO" id="GO:0043386">
    <property type="term" value="P:mycotoxin biosynthetic process"/>
    <property type="evidence" value="ECO:0007669"/>
    <property type="project" value="InterPro"/>
</dbReference>
<dbReference type="EMBL" id="WVTA01000018">
    <property type="protein sequence ID" value="KAK3197461.1"/>
    <property type="molecule type" value="Genomic_DNA"/>
</dbReference>
<protein>
    <recommendedName>
        <fullName evidence="6">Oxidase ustYa</fullName>
    </recommendedName>
</protein>
<evidence type="ECO:0000256" key="2">
    <source>
        <dbReference type="ARBA" id="ARBA00035112"/>
    </source>
</evidence>
<dbReference type="PANTHER" id="PTHR33365:SF4">
    <property type="entry name" value="CYCLOCHLOROTINE BIOSYNTHESIS PROTEIN O"/>
    <property type="match status" value="1"/>
</dbReference>
<keyword evidence="3" id="KW-1133">Transmembrane helix</keyword>
<dbReference type="Proteomes" id="UP001280581">
    <property type="component" value="Unassembled WGS sequence"/>
</dbReference>
<reference evidence="4 5" key="1">
    <citation type="submission" date="2021-02" db="EMBL/GenBank/DDBJ databases">
        <title>Genome assembly of Pseudopithomyces chartarum.</title>
        <authorList>
            <person name="Jauregui R."/>
            <person name="Singh J."/>
            <person name="Voisey C."/>
        </authorList>
    </citation>
    <scope>NUCLEOTIDE SEQUENCE [LARGE SCALE GENOMIC DNA]</scope>
    <source>
        <strain evidence="4 5">AGR01</strain>
    </source>
</reference>
<gene>
    <name evidence="4" type="ORF">GRF29_216g229068</name>
</gene>
<dbReference type="Pfam" id="PF11807">
    <property type="entry name" value="UstYa"/>
    <property type="match status" value="1"/>
</dbReference>